<evidence type="ECO:0000313" key="4">
    <source>
        <dbReference type="Proteomes" id="UP000239203"/>
    </source>
</evidence>
<feature type="domain" description="DUF4429" evidence="2">
    <location>
        <begin position="14"/>
        <end position="106"/>
    </location>
</feature>
<dbReference type="InterPro" id="IPR027860">
    <property type="entry name" value="DUF4429"/>
</dbReference>
<protein>
    <submittedName>
        <fullName evidence="3">Putative oligomerization/nucleic acid binding protein</fullName>
    </submittedName>
</protein>
<reference evidence="3 4" key="1">
    <citation type="submission" date="2018-02" db="EMBL/GenBank/DDBJ databases">
        <title>Genomic Encyclopedia of Archaeal and Bacterial Type Strains, Phase II (KMG-II): from individual species to whole genera.</title>
        <authorList>
            <person name="Goeker M."/>
        </authorList>
    </citation>
    <scope>NUCLEOTIDE SEQUENCE [LARGE SCALE GENOMIC DNA]</scope>
    <source>
        <strain evidence="3 4">YU 961-1</strain>
    </source>
</reference>
<sequence length="284" mass="30871">MLGMTEVIGKDGTWEFDYESVRITPGRGAHPLRQTLGELTVPLAAIDTVAFEADRRDGTLRLRPRHGADPLWQATGGQLPPAADPYRLTVDTRFSATASAFASAVRDARLVAQVPDGPAEEYLLPGPHVPLSMSVEDGTATFDGERIHIEWGWAADTVKQAMRAHTIHVVDLAGVEWTPKLVRFRPVAGSVGLPAKHDPNCLKLWGFKKDVASSALLAAAVTARLAHPRAPVAEVVEELPEEPVTGEDQDTVLRRLRELGALHRDGVLTDEEFAAAKQALLRRL</sequence>
<gene>
    <name evidence="3" type="ORF">CLV40_13367</name>
</gene>
<dbReference type="Pfam" id="PF09851">
    <property type="entry name" value="SHOCT"/>
    <property type="match status" value="1"/>
</dbReference>
<dbReference type="InterPro" id="IPR018649">
    <property type="entry name" value="SHOCT"/>
</dbReference>
<evidence type="ECO:0000313" key="3">
    <source>
        <dbReference type="EMBL" id="PPK62801.1"/>
    </source>
</evidence>
<evidence type="ECO:0000259" key="1">
    <source>
        <dbReference type="Pfam" id="PF09851"/>
    </source>
</evidence>
<dbReference type="Proteomes" id="UP000239203">
    <property type="component" value="Unassembled WGS sequence"/>
</dbReference>
<feature type="domain" description="DUF4429" evidence="2">
    <location>
        <begin position="140"/>
        <end position="222"/>
    </location>
</feature>
<proteinExistence type="predicted"/>
<dbReference type="AlphaFoldDB" id="A0A2S6GD95"/>
<feature type="domain" description="SHOCT" evidence="1">
    <location>
        <begin position="255"/>
        <end position="281"/>
    </location>
</feature>
<dbReference type="EMBL" id="PTIX01000033">
    <property type="protein sequence ID" value="PPK62801.1"/>
    <property type="molecule type" value="Genomic_DNA"/>
</dbReference>
<comment type="caution">
    <text evidence="3">The sequence shown here is derived from an EMBL/GenBank/DDBJ whole genome shotgun (WGS) entry which is preliminary data.</text>
</comment>
<name>A0A2S6GD95_9PSEU</name>
<accession>A0A2S6GD95</accession>
<evidence type="ECO:0000259" key="2">
    <source>
        <dbReference type="Pfam" id="PF14472"/>
    </source>
</evidence>
<dbReference type="Pfam" id="PF14472">
    <property type="entry name" value="DUF4429"/>
    <property type="match status" value="2"/>
</dbReference>
<keyword evidence="4" id="KW-1185">Reference proteome</keyword>
<organism evidence="3 4">
    <name type="scientific">Actinokineospora auranticolor</name>
    <dbReference type="NCBI Taxonomy" id="155976"/>
    <lineage>
        <taxon>Bacteria</taxon>
        <taxon>Bacillati</taxon>
        <taxon>Actinomycetota</taxon>
        <taxon>Actinomycetes</taxon>
        <taxon>Pseudonocardiales</taxon>
        <taxon>Pseudonocardiaceae</taxon>
        <taxon>Actinokineospora</taxon>
    </lineage>
</organism>